<dbReference type="AlphaFoldDB" id="A0A7G9B382"/>
<sequence length="289" mass="32320">MTDLELKQGLSLYTDRALQRQETVKKGVMHELSMEKARRRRPVRLLAAAASVALILSFLSFTPSGRALARSIGENLSALWETLFPPKELPVLPEGMEEHPLHTPQAEDSASHPGFVLYSDESRYTASWEGERYVIRPIPITFTREDAERDLASQLDALSPPEAQEQIDLWIAQREEALSLLPPCRLELTHWEGVTPQEDAEALRAELRDTYETVSDIAPSQLLEGLFLHAGNGTAWDAEQVDCHLVDDGKGGTYRICSYLYTEATEGHGTRFDAMIATFQVLNTPDQTS</sequence>
<dbReference type="KEGG" id="ohi:H8790_11265"/>
<keyword evidence="1" id="KW-0472">Membrane</keyword>
<evidence type="ECO:0008006" key="4">
    <source>
        <dbReference type="Google" id="ProtNLM"/>
    </source>
</evidence>
<dbReference type="Proteomes" id="UP000515960">
    <property type="component" value="Chromosome"/>
</dbReference>
<keyword evidence="1" id="KW-1133">Transmembrane helix</keyword>
<reference evidence="2 3" key="1">
    <citation type="submission" date="2020-08" db="EMBL/GenBank/DDBJ databases">
        <authorList>
            <person name="Liu C."/>
            <person name="Sun Q."/>
        </authorList>
    </citation>
    <scope>NUCLEOTIDE SEQUENCE [LARGE SCALE GENOMIC DNA]</scope>
    <source>
        <strain evidence="2 3">NSJ-62</strain>
    </source>
</reference>
<dbReference type="RefSeq" id="WP_187332593.1">
    <property type="nucleotide sequence ID" value="NZ_CP060490.1"/>
</dbReference>
<dbReference type="EMBL" id="CP060490">
    <property type="protein sequence ID" value="QNL44013.1"/>
    <property type="molecule type" value="Genomic_DNA"/>
</dbReference>
<keyword evidence="1" id="KW-0812">Transmembrane</keyword>
<organism evidence="2 3">
    <name type="scientific">Oscillibacter hominis</name>
    <dbReference type="NCBI Taxonomy" id="2763056"/>
    <lineage>
        <taxon>Bacteria</taxon>
        <taxon>Bacillati</taxon>
        <taxon>Bacillota</taxon>
        <taxon>Clostridia</taxon>
        <taxon>Eubacteriales</taxon>
        <taxon>Oscillospiraceae</taxon>
        <taxon>Oscillibacter</taxon>
    </lineage>
</organism>
<evidence type="ECO:0000256" key="1">
    <source>
        <dbReference type="SAM" id="Phobius"/>
    </source>
</evidence>
<proteinExistence type="predicted"/>
<evidence type="ECO:0000313" key="2">
    <source>
        <dbReference type="EMBL" id="QNL44013.1"/>
    </source>
</evidence>
<feature type="transmembrane region" description="Helical" evidence="1">
    <location>
        <begin position="43"/>
        <end position="61"/>
    </location>
</feature>
<gene>
    <name evidence="2" type="ORF">H8790_11265</name>
</gene>
<protein>
    <recommendedName>
        <fullName evidence="4">DUF4367 domain-containing protein</fullName>
    </recommendedName>
</protein>
<accession>A0A7G9B382</accession>
<keyword evidence="3" id="KW-1185">Reference proteome</keyword>
<evidence type="ECO:0000313" key="3">
    <source>
        <dbReference type="Proteomes" id="UP000515960"/>
    </source>
</evidence>
<name>A0A7G9B382_9FIRM</name>